<dbReference type="PROSITE" id="PS00941">
    <property type="entry name" value="CARBOXYLESTERASE_B_2"/>
    <property type="match status" value="1"/>
</dbReference>
<feature type="active site" description="Charge relay system" evidence="6">
    <location>
        <position position="429"/>
    </location>
</feature>
<keyword evidence="4 7" id="KW-0378">Hydrolase</keyword>
<sequence length="573" mass="64917">MLRGETIDFVEDEFINIDTQVNVFKGIPYAETPVRFRPPEPKGKWNGTLDALSYTYSCSQYETIDLGDTFEYGEDCLFLNVYAPNNMTEYLPVMVFIHGGGYTTGSSMAHNYDGIPLAAVGHVVMVTINYRLGALGFLDTGDDASPGNFGLLDQVEALRWIRRNIRAFGGDNSSITIFGESAGAGSVDFHVTSKLSRDLFDQAILESGTAVTPWSYQDYYEQNKVNEAFRLGGLLNCTTTDTQQLVECLRQVDDMLIEKTVSLNTIRMGPTIDGVFLDESPITMTERGDFKHCPMIVGFNRDEGTLLMPYIFPDLVLSKEAPFIDKATFNQLVIEGLKLYNPFVPKILEDAVKQEYVDWSQWDNDTYDFFDTINYMFGDEPFSCPSLKTARAHATMTSEPVFLYFMTQVPTWSVFEMNGTGPGWLGAGHGEELQFVFGYPFIPQMRFAHGPMTNEEKELCVTFMKFWTNFAKSGNPSREDSSSSPGVGDWAWPEFTVPGLQYKELAVEMSVGQGIRADECAFWNDFKVQLLTTLATMDQAELQWREEFSAWQTDLEQWRMSFNEYQQEPYCEN</sequence>
<keyword evidence="5" id="KW-1015">Disulfide bond</keyword>
<dbReference type="InterPro" id="IPR019826">
    <property type="entry name" value="Carboxylesterase_B_AS"/>
</dbReference>
<feature type="active site" description="Acyl-ester intermediate" evidence="6">
    <location>
        <position position="181"/>
    </location>
</feature>
<dbReference type="InterPro" id="IPR019819">
    <property type="entry name" value="Carboxylesterase_B_CS"/>
</dbReference>
<evidence type="ECO:0000256" key="7">
    <source>
        <dbReference type="RuleBase" id="RU361235"/>
    </source>
</evidence>
<reference evidence="9" key="1">
    <citation type="submission" date="2021-10" db="EMBL/GenBank/DDBJ databases">
        <title>Tropical sea cucumber genome reveals ecological adaptation and Cuvierian tubules defense mechanism.</title>
        <authorList>
            <person name="Chen T."/>
        </authorList>
    </citation>
    <scope>NUCLEOTIDE SEQUENCE</scope>
    <source>
        <strain evidence="9">Nanhai2018</strain>
        <tissue evidence="9">Muscle</tissue>
    </source>
</reference>
<dbReference type="EMBL" id="JAIZAY010000009">
    <property type="protein sequence ID" value="KAJ8036382.1"/>
    <property type="molecule type" value="Genomic_DNA"/>
</dbReference>
<evidence type="ECO:0000256" key="4">
    <source>
        <dbReference type="ARBA" id="ARBA00022801"/>
    </source>
</evidence>
<dbReference type="InterPro" id="IPR029058">
    <property type="entry name" value="AB_hydrolase_fold"/>
</dbReference>
<accession>A0A9Q1C106</accession>
<evidence type="ECO:0000313" key="9">
    <source>
        <dbReference type="EMBL" id="KAJ8036382.1"/>
    </source>
</evidence>
<comment type="similarity">
    <text evidence="1 7">Belongs to the type-B carboxylesterase/lipase family.</text>
</comment>
<dbReference type="InterPro" id="IPR002018">
    <property type="entry name" value="CarbesteraseB"/>
</dbReference>
<dbReference type="PROSITE" id="PS01173">
    <property type="entry name" value="LIPASE_GDXG_HIS"/>
    <property type="match status" value="1"/>
</dbReference>
<gene>
    <name evidence="9" type="ORF">HOLleu_20335</name>
</gene>
<dbReference type="InterPro" id="IPR000997">
    <property type="entry name" value="Cholinesterase"/>
</dbReference>
<comment type="similarity">
    <text evidence="2">Belongs to the 'GDXG' lipolytic enzyme family.</text>
</comment>
<evidence type="ECO:0000256" key="5">
    <source>
        <dbReference type="ARBA" id="ARBA00023157"/>
    </source>
</evidence>
<dbReference type="GO" id="GO:0005615">
    <property type="term" value="C:extracellular space"/>
    <property type="evidence" value="ECO:0007669"/>
    <property type="project" value="TreeGrafter"/>
</dbReference>
<protein>
    <recommendedName>
        <fullName evidence="7">Carboxylic ester hydrolase</fullName>
        <ecNumber evidence="7">3.1.1.-</ecNumber>
    </recommendedName>
</protein>
<feature type="domain" description="Carboxylesterase type B" evidence="8">
    <location>
        <begin position="18"/>
        <end position="523"/>
    </location>
</feature>
<dbReference type="GO" id="GO:0005886">
    <property type="term" value="C:plasma membrane"/>
    <property type="evidence" value="ECO:0007669"/>
    <property type="project" value="TreeGrafter"/>
</dbReference>
<dbReference type="PRINTS" id="PR00878">
    <property type="entry name" value="CHOLNESTRASE"/>
</dbReference>
<dbReference type="OrthoDB" id="3200163at2759"/>
<dbReference type="SUPFAM" id="SSF53474">
    <property type="entry name" value="alpha/beta-Hydrolases"/>
    <property type="match status" value="1"/>
</dbReference>
<evidence type="ECO:0000256" key="2">
    <source>
        <dbReference type="ARBA" id="ARBA00010515"/>
    </source>
</evidence>
<dbReference type="InterPro" id="IPR050654">
    <property type="entry name" value="AChE-related_enzymes"/>
</dbReference>
<dbReference type="PANTHER" id="PTHR43918">
    <property type="entry name" value="ACETYLCHOLINESTERASE"/>
    <property type="match status" value="1"/>
</dbReference>
<dbReference type="PANTHER" id="PTHR43918:SF4">
    <property type="entry name" value="CARBOXYLIC ESTER HYDROLASE"/>
    <property type="match status" value="1"/>
</dbReference>
<evidence type="ECO:0000256" key="1">
    <source>
        <dbReference type="ARBA" id="ARBA00005964"/>
    </source>
</evidence>
<evidence type="ECO:0000259" key="8">
    <source>
        <dbReference type="Pfam" id="PF00135"/>
    </source>
</evidence>
<dbReference type="GO" id="GO:0003990">
    <property type="term" value="F:acetylcholinesterase activity"/>
    <property type="evidence" value="ECO:0007669"/>
    <property type="project" value="TreeGrafter"/>
</dbReference>
<dbReference type="GO" id="GO:0006581">
    <property type="term" value="P:acetylcholine catabolic process"/>
    <property type="evidence" value="ECO:0007669"/>
    <property type="project" value="TreeGrafter"/>
</dbReference>
<dbReference type="AlphaFoldDB" id="A0A9Q1C106"/>
<organism evidence="9 10">
    <name type="scientific">Holothuria leucospilota</name>
    <name type="common">Black long sea cucumber</name>
    <name type="synonym">Mertensiothuria leucospilota</name>
    <dbReference type="NCBI Taxonomy" id="206669"/>
    <lineage>
        <taxon>Eukaryota</taxon>
        <taxon>Metazoa</taxon>
        <taxon>Echinodermata</taxon>
        <taxon>Eleutherozoa</taxon>
        <taxon>Echinozoa</taxon>
        <taxon>Holothuroidea</taxon>
        <taxon>Aspidochirotacea</taxon>
        <taxon>Aspidochirotida</taxon>
        <taxon>Holothuriidae</taxon>
        <taxon>Holothuria</taxon>
    </lineage>
</organism>
<dbReference type="EC" id="3.1.1.-" evidence="7"/>
<feature type="active site" description="Charge relay system" evidence="6">
    <location>
        <position position="303"/>
    </location>
</feature>
<dbReference type="InterPro" id="IPR002168">
    <property type="entry name" value="Lipase_GDXG_HIS_AS"/>
</dbReference>
<proteinExistence type="inferred from homology"/>
<name>A0A9Q1C106_HOLLE</name>
<evidence type="ECO:0000256" key="6">
    <source>
        <dbReference type="PIRSR" id="PIRSR600997-1"/>
    </source>
</evidence>
<comment type="caution">
    <text evidence="9">The sequence shown here is derived from an EMBL/GenBank/DDBJ whole genome shotgun (WGS) entry which is preliminary data.</text>
</comment>
<dbReference type="GO" id="GO:0019695">
    <property type="term" value="P:choline metabolic process"/>
    <property type="evidence" value="ECO:0007669"/>
    <property type="project" value="TreeGrafter"/>
</dbReference>
<dbReference type="PROSITE" id="PS00122">
    <property type="entry name" value="CARBOXYLESTERASE_B_1"/>
    <property type="match status" value="1"/>
</dbReference>
<dbReference type="Proteomes" id="UP001152320">
    <property type="component" value="Chromosome 9"/>
</dbReference>
<keyword evidence="3" id="KW-0719">Serine esterase</keyword>
<keyword evidence="10" id="KW-1185">Reference proteome</keyword>
<dbReference type="Pfam" id="PF00135">
    <property type="entry name" value="COesterase"/>
    <property type="match status" value="1"/>
</dbReference>
<evidence type="ECO:0000256" key="3">
    <source>
        <dbReference type="ARBA" id="ARBA00022487"/>
    </source>
</evidence>
<evidence type="ECO:0000313" key="10">
    <source>
        <dbReference type="Proteomes" id="UP001152320"/>
    </source>
</evidence>
<dbReference type="Gene3D" id="3.40.50.1820">
    <property type="entry name" value="alpha/beta hydrolase"/>
    <property type="match status" value="1"/>
</dbReference>